<feature type="transmembrane region" description="Helical" evidence="5">
    <location>
        <begin position="210"/>
        <end position="230"/>
    </location>
</feature>
<evidence type="ECO:0000256" key="2">
    <source>
        <dbReference type="ARBA" id="ARBA00022692"/>
    </source>
</evidence>
<feature type="transmembrane region" description="Helical" evidence="5">
    <location>
        <begin position="242"/>
        <end position="260"/>
    </location>
</feature>
<organism evidence="7 8">
    <name type="scientific">Allonocardiopsis opalescens</name>
    <dbReference type="NCBI Taxonomy" id="1144618"/>
    <lineage>
        <taxon>Bacteria</taxon>
        <taxon>Bacillati</taxon>
        <taxon>Actinomycetota</taxon>
        <taxon>Actinomycetes</taxon>
        <taxon>Streptosporangiales</taxon>
        <taxon>Allonocardiopsis</taxon>
    </lineage>
</organism>
<dbReference type="PANTHER" id="PTHR43229">
    <property type="entry name" value="NODULATION PROTEIN J"/>
    <property type="match status" value="1"/>
</dbReference>
<dbReference type="RefSeq" id="WP_106243753.1">
    <property type="nucleotide sequence ID" value="NZ_PVZC01000003.1"/>
</dbReference>
<keyword evidence="4 5" id="KW-0472">Membrane</keyword>
<proteinExistence type="predicted"/>
<dbReference type="EMBL" id="PVZC01000003">
    <property type="protein sequence ID" value="PRX99406.1"/>
    <property type="molecule type" value="Genomic_DNA"/>
</dbReference>
<keyword evidence="8" id="KW-1185">Reference proteome</keyword>
<feature type="transmembrane region" description="Helical" evidence="5">
    <location>
        <begin position="143"/>
        <end position="164"/>
    </location>
</feature>
<accession>A0A2T0Q6F1</accession>
<dbReference type="InterPro" id="IPR013525">
    <property type="entry name" value="ABC2_TM"/>
</dbReference>
<dbReference type="OrthoDB" id="9786643at2"/>
<feature type="transmembrane region" description="Helical" evidence="5">
    <location>
        <begin position="58"/>
        <end position="79"/>
    </location>
</feature>
<dbReference type="Pfam" id="PF12698">
    <property type="entry name" value="ABC2_membrane_3"/>
    <property type="match status" value="1"/>
</dbReference>
<feature type="domain" description="ABC-2 type transporter transmembrane" evidence="6">
    <location>
        <begin position="62"/>
        <end position="251"/>
    </location>
</feature>
<dbReference type="InterPro" id="IPR051784">
    <property type="entry name" value="Nod_factor_ABC_transporter"/>
</dbReference>
<feature type="transmembrane region" description="Helical" evidence="5">
    <location>
        <begin position="114"/>
        <end position="136"/>
    </location>
</feature>
<comment type="subcellular location">
    <subcellularLocation>
        <location evidence="1">Membrane</location>
        <topology evidence="1">Multi-pass membrane protein</topology>
    </subcellularLocation>
</comment>
<dbReference type="GO" id="GO:0016020">
    <property type="term" value="C:membrane"/>
    <property type="evidence" value="ECO:0007669"/>
    <property type="project" value="UniProtKB-SubCell"/>
</dbReference>
<name>A0A2T0Q6F1_9ACTN</name>
<feature type="transmembrane region" description="Helical" evidence="5">
    <location>
        <begin position="176"/>
        <end position="198"/>
    </location>
</feature>
<dbReference type="AlphaFoldDB" id="A0A2T0Q6F1"/>
<evidence type="ECO:0000256" key="4">
    <source>
        <dbReference type="ARBA" id="ARBA00023136"/>
    </source>
</evidence>
<dbReference type="PANTHER" id="PTHR43229:SF2">
    <property type="entry name" value="NODULATION PROTEIN J"/>
    <property type="match status" value="1"/>
</dbReference>
<evidence type="ECO:0000313" key="7">
    <source>
        <dbReference type="EMBL" id="PRX99406.1"/>
    </source>
</evidence>
<keyword evidence="3 5" id="KW-1133">Transmembrane helix</keyword>
<sequence>MNARRTVTAGLRRGWTEFGHFLANPKEIWQTTLGAVGVYAALVLFIGDREVPGTGVPLGLFITAGYIATMMMQVGLYNLPMMITADREEGALLRLRGIPGGIAVYLVGKGLLVLAVTVTVLAMMLVAGVLLAGIALPADPAKWLTLAWVLVLSLLATVPLGAAVGCLLPNVRSGAGILMVPFMVFIVAAGVFFPVTAFPEPMQAATQAIPLYWMALGVRSVFLPDSMLAAELHGSWQPVETAAVLGAWALAGMVLAPLLLRRMTRKESGSRLAARRERASARAVY</sequence>
<evidence type="ECO:0000259" key="6">
    <source>
        <dbReference type="Pfam" id="PF12698"/>
    </source>
</evidence>
<protein>
    <submittedName>
        <fullName evidence="7">ABC-2 type transport system permease protein</fullName>
    </submittedName>
</protein>
<evidence type="ECO:0000313" key="8">
    <source>
        <dbReference type="Proteomes" id="UP000237846"/>
    </source>
</evidence>
<dbReference type="Proteomes" id="UP000237846">
    <property type="component" value="Unassembled WGS sequence"/>
</dbReference>
<reference evidence="7 8" key="1">
    <citation type="submission" date="2018-03" db="EMBL/GenBank/DDBJ databases">
        <title>Genomic Encyclopedia of Archaeal and Bacterial Type Strains, Phase II (KMG-II): from individual species to whole genera.</title>
        <authorList>
            <person name="Goeker M."/>
        </authorList>
    </citation>
    <scope>NUCLEOTIDE SEQUENCE [LARGE SCALE GENOMIC DNA]</scope>
    <source>
        <strain evidence="7 8">DSM 45601</strain>
    </source>
</reference>
<feature type="transmembrane region" description="Helical" evidence="5">
    <location>
        <begin position="28"/>
        <end position="46"/>
    </location>
</feature>
<evidence type="ECO:0000256" key="5">
    <source>
        <dbReference type="SAM" id="Phobius"/>
    </source>
</evidence>
<evidence type="ECO:0000256" key="1">
    <source>
        <dbReference type="ARBA" id="ARBA00004141"/>
    </source>
</evidence>
<evidence type="ECO:0000256" key="3">
    <source>
        <dbReference type="ARBA" id="ARBA00022989"/>
    </source>
</evidence>
<dbReference type="GO" id="GO:0140359">
    <property type="term" value="F:ABC-type transporter activity"/>
    <property type="evidence" value="ECO:0007669"/>
    <property type="project" value="InterPro"/>
</dbReference>
<keyword evidence="2 5" id="KW-0812">Transmembrane</keyword>
<gene>
    <name evidence="7" type="ORF">CLV72_1032</name>
</gene>
<comment type="caution">
    <text evidence="7">The sequence shown here is derived from an EMBL/GenBank/DDBJ whole genome shotgun (WGS) entry which is preliminary data.</text>
</comment>